<dbReference type="AlphaFoldDB" id="A0AAD7Z7V2"/>
<dbReference type="GO" id="GO:0045504">
    <property type="term" value="F:dynein heavy chain binding"/>
    <property type="evidence" value="ECO:0007669"/>
    <property type="project" value="TreeGrafter"/>
</dbReference>
<organism evidence="3 4">
    <name type="scientific">Diploptera punctata</name>
    <name type="common">Pacific beetle cockroach</name>
    <dbReference type="NCBI Taxonomy" id="6984"/>
    <lineage>
        <taxon>Eukaryota</taxon>
        <taxon>Metazoa</taxon>
        <taxon>Ecdysozoa</taxon>
        <taxon>Arthropoda</taxon>
        <taxon>Hexapoda</taxon>
        <taxon>Insecta</taxon>
        <taxon>Pterygota</taxon>
        <taxon>Neoptera</taxon>
        <taxon>Polyneoptera</taxon>
        <taxon>Dictyoptera</taxon>
        <taxon>Blattodea</taxon>
        <taxon>Blaberoidea</taxon>
        <taxon>Blaberidae</taxon>
        <taxon>Diplopterinae</taxon>
        <taxon>Diploptera</taxon>
    </lineage>
</organism>
<comment type="caution">
    <text evidence="3">The sequence shown here is derived from an EMBL/GenBank/DDBJ whole genome shotgun (WGS) entry which is preliminary data.</text>
</comment>
<dbReference type="PANTHER" id="PTHR15454">
    <property type="entry name" value="NISCHARIN RELATED"/>
    <property type="match status" value="1"/>
</dbReference>
<dbReference type="PROSITE" id="PS51450">
    <property type="entry name" value="LRR"/>
    <property type="match status" value="2"/>
</dbReference>
<dbReference type="GO" id="GO:0043014">
    <property type="term" value="F:alpha-tubulin binding"/>
    <property type="evidence" value="ECO:0007669"/>
    <property type="project" value="TreeGrafter"/>
</dbReference>
<protein>
    <recommendedName>
        <fullName evidence="5">Dynein light chain 1, axonemal</fullName>
    </recommendedName>
</protein>
<evidence type="ECO:0000256" key="1">
    <source>
        <dbReference type="ARBA" id="ARBA00022614"/>
    </source>
</evidence>
<dbReference type="SUPFAM" id="SSF52058">
    <property type="entry name" value="L domain-like"/>
    <property type="match status" value="1"/>
</dbReference>
<reference evidence="3" key="1">
    <citation type="journal article" date="2023" name="IScience">
        <title>Live-bearing cockroach genome reveals convergent evolutionary mechanisms linked to viviparity in insects and beyond.</title>
        <authorList>
            <person name="Fouks B."/>
            <person name="Harrison M.C."/>
            <person name="Mikhailova A.A."/>
            <person name="Marchal E."/>
            <person name="English S."/>
            <person name="Carruthers M."/>
            <person name="Jennings E.C."/>
            <person name="Chiamaka E.L."/>
            <person name="Frigard R.A."/>
            <person name="Pippel M."/>
            <person name="Attardo G.M."/>
            <person name="Benoit J.B."/>
            <person name="Bornberg-Bauer E."/>
            <person name="Tobe S.S."/>
        </authorList>
    </citation>
    <scope>NUCLEOTIDE SEQUENCE</scope>
    <source>
        <strain evidence="3">Stay&amp;Tobe</strain>
    </source>
</reference>
<dbReference type="EMBL" id="JASPKZ010009905">
    <property type="protein sequence ID" value="KAJ9575386.1"/>
    <property type="molecule type" value="Genomic_DNA"/>
</dbReference>
<evidence type="ECO:0000256" key="2">
    <source>
        <dbReference type="ARBA" id="ARBA00022737"/>
    </source>
</evidence>
<evidence type="ECO:0000313" key="4">
    <source>
        <dbReference type="Proteomes" id="UP001233999"/>
    </source>
</evidence>
<dbReference type="InterPro" id="IPR032675">
    <property type="entry name" value="LRR_dom_sf"/>
</dbReference>
<dbReference type="GO" id="GO:0005737">
    <property type="term" value="C:cytoplasm"/>
    <property type="evidence" value="ECO:0007669"/>
    <property type="project" value="TreeGrafter"/>
</dbReference>
<dbReference type="SMART" id="SM00365">
    <property type="entry name" value="LRR_SD22"/>
    <property type="match status" value="3"/>
</dbReference>
<accession>A0AAD7Z7V2</accession>
<evidence type="ECO:0008006" key="5">
    <source>
        <dbReference type="Google" id="ProtNLM"/>
    </source>
</evidence>
<evidence type="ECO:0000313" key="3">
    <source>
        <dbReference type="EMBL" id="KAJ9575386.1"/>
    </source>
</evidence>
<keyword evidence="2" id="KW-0677">Repeat</keyword>
<proteinExistence type="predicted"/>
<keyword evidence="4" id="KW-1185">Reference proteome</keyword>
<name>A0AAD7Z7V2_DIPPU</name>
<reference evidence="3" key="2">
    <citation type="submission" date="2023-05" db="EMBL/GenBank/DDBJ databases">
        <authorList>
            <person name="Fouks B."/>
        </authorList>
    </citation>
    <scope>NUCLEOTIDE SEQUENCE</scope>
    <source>
        <strain evidence="3">Stay&amp;Tobe</strain>
        <tissue evidence="3">Testes</tissue>
    </source>
</reference>
<sequence>MAKATTITEAIKNWKEKTGQKALEVTLSFQTPPIQKMDNSLSILEKCEKLGLSGLKHLKILALGRNQIKNLSGLENVSETLKELWISYNLIEKLKGVSVLKNLRVLYFAHNLELPKLEDLLFVGNPLYDSMEEAMWRIEASRRLPNLTKLDGDPIIREQM</sequence>
<dbReference type="InterPro" id="IPR001611">
    <property type="entry name" value="Leu-rich_rpt"/>
</dbReference>
<dbReference type="PANTHER" id="PTHR15454:SF73">
    <property type="entry name" value="DYNEIN AXONEMAL LIGHT CHAIN 1"/>
    <property type="match status" value="1"/>
</dbReference>
<gene>
    <name evidence="3" type="ORF">L9F63_025663</name>
</gene>
<dbReference type="GO" id="GO:0036158">
    <property type="term" value="P:outer dynein arm assembly"/>
    <property type="evidence" value="ECO:0007669"/>
    <property type="project" value="TreeGrafter"/>
</dbReference>
<dbReference type="Gene3D" id="3.80.10.10">
    <property type="entry name" value="Ribonuclease Inhibitor"/>
    <property type="match status" value="1"/>
</dbReference>
<keyword evidence="1" id="KW-0433">Leucine-rich repeat</keyword>
<dbReference type="Proteomes" id="UP001233999">
    <property type="component" value="Unassembled WGS sequence"/>
</dbReference>